<dbReference type="Proteomes" id="UP000020561">
    <property type="component" value="Unassembled WGS sequence"/>
</dbReference>
<evidence type="ECO:0000313" key="1">
    <source>
        <dbReference type="EMBL" id="EUA20978.1"/>
    </source>
</evidence>
<organism evidence="1 2">
    <name type="scientific">Mycobacterium kansasii 662</name>
    <dbReference type="NCBI Taxonomy" id="1299326"/>
    <lineage>
        <taxon>Bacteria</taxon>
        <taxon>Bacillati</taxon>
        <taxon>Actinomycetota</taxon>
        <taxon>Actinomycetes</taxon>
        <taxon>Mycobacteriales</taxon>
        <taxon>Mycobacteriaceae</taxon>
        <taxon>Mycobacterium</taxon>
    </lineage>
</organism>
<comment type="caution">
    <text evidence="1">The sequence shown here is derived from an EMBL/GenBank/DDBJ whole genome shotgun (WGS) entry which is preliminary data.</text>
</comment>
<dbReference type="PATRIC" id="fig|1299326.3.peg.1412"/>
<dbReference type="InterPro" id="IPR012337">
    <property type="entry name" value="RNaseH-like_sf"/>
</dbReference>
<gene>
    <name evidence="1" type="ORF">I545_1466</name>
</gene>
<dbReference type="EMBL" id="JAOA01000001">
    <property type="protein sequence ID" value="EUA20978.1"/>
    <property type="molecule type" value="Genomic_DNA"/>
</dbReference>
<dbReference type="Gene3D" id="3.30.420.10">
    <property type="entry name" value="Ribonuclease H-like superfamily/Ribonuclease H"/>
    <property type="match status" value="1"/>
</dbReference>
<sequence length="73" mass="8602">MFRRGRRAFAVLRMDNGPELICQALQEFCVAQLWLRDIPPGTPWNNGHIDSFDNRLRRERLNRNRTHCASHLG</sequence>
<reference evidence="1 2" key="1">
    <citation type="submission" date="2013-12" db="EMBL/GenBank/DDBJ databases">
        <authorList>
            <person name="Brown-Elliot B."/>
            <person name="Wallace R."/>
            <person name="Lenaerts A."/>
            <person name="Ordway D."/>
            <person name="DeGroote M.A."/>
            <person name="Parker T."/>
            <person name="Sizemore C."/>
            <person name="Tallon L.J."/>
            <person name="Sadzewicz L.K."/>
            <person name="Sengamalay N."/>
            <person name="Fraser C.M."/>
            <person name="Hine E."/>
            <person name="Shefchek K.A."/>
            <person name="Das S.P."/>
            <person name="Tettelin H."/>
        </authorList>
    </citation>
    <scope>NUCLEOTIDE SEQUENCE [LARGE SCALE GENOMIC DNA]</scope>
    <source>
        <strain evidence="1 2">662</strain>
    </source>
</reference>
<dbReference type="GO" id="GO:0003676">
    <property type="term" value="F:nucleic acid binding"/>
    <property type="evidence" value="ECO:0007669"/>
    <property type="project" value="InterPro"/>
</dbReference>
<dbReference type="InterPro" id="IPR036397">
    <property type="entry name" value="RNaseH_sf"/>
</dbReference>
<proteinExistence type="predicted"/>
<dbReference type="SUPFAM" id="SSF53098">
    <property type="entry name" value="Ribonuclease H-like"/>
    <property type="match status" value="1"/>
</dbReference>
<dbReference type="AlphaFoldDB" id="X7ZQI9"/>
<evidence type="ECO:0000313" key="2">
    <source>
        <dbReference type="Proteomes" id="UP000020561"/>
    </source>
</evidence>
<accession>X7ZQI9</accession>
<name>X7ZQI9_MYCKA</name>
<protein>
    <submittedName>
        <fullName evidence="1">Transposase B domain protein</fullName>
    </submittedName>
</protein>